<comment type="caution">
    <text evidence="2">The sequence shown here is derived from an EMBL/GenBank/DDBJ whole genome shotgun (WGS) entry which is preliminary data.</text>
</comment>
<dbReference type="EMBL" id="VFPG01000001">
    <property type="protein sequence ID" value="TQM30261.1"/>
    <property type="molecule type" value="Genomic_DNA"/>
</dbReference>
<evidence type="ECO:0000256" key="1">
    <source>
        <dbReference type="SAM" id="SignalP"/>
    </source>
</evidence>
<dbReference type="OrthoDB" id="4550946at2"/>
<evidence type="ECO:0000313" key="3">
    <source>
        <dbReference type="Proteomes" id="UP000316331"/>
    </source>
</evidence>
<feature type="signal peptide" evidence="1">
    <location>
        <begin position="1"/>
        <end position="19"/>
    </location>
</feature>
<dbReference type="Proteomes" id="UP000316331">
    <property type="component" value="Unassembled WGS sequence"/>
</dbReference>
<dbReference type="AlphaFoldDB" id="A0A543F8W6"/>
<keyword evidence="1" id="KW-0732">Signal</keyword>
<reference evidence="2 3" key="1">
    <citation type="submission" date="2019-06" db="EMBL/GenBank/DDBJ databases">
        <title>Sequencing the genomes of 1000 actinobacteria strains.</title>
        <authorList>
            <person name="Klenk H.-P."/>
        </authorList>
    </citation>
    <scope>NUCLEOTIDE SEQUENCE [LARGE SCALE GENOMIC DNA]</scope>
    <source>
        <strain evidence="2 3">DSM 103495</strain>
    </source>
</reference>
<sequence>MRFALVSTATLAVFTTATAVLGAGTAAAAVPVVDTAQGRVGVRLSHEETVALASGPVPAVVTMFVPLDRMGAGLHKDTELYRDENGGVRASLRQVIAETARHADGTVTMYVNAPGTRNGRILDVYQSWTD</sequence>
<evidence type="ECO:0000313" key="2">
    <source>
        <dbReference type="EMBL" id="TQM30261.1"/>
    </source>
</evidence>
<name>A0A543F8W6_9NOCA</name>
<organism evidence="2 3">
    <name type="scientific">Nocardia bhagyanarayanae</name>
    <dbReference type="NCBI Taxonomy" id="1215925"/>
    <lineage>
        <taxon>Bacteria</taxon>
        <taxon>Bacillati</taxon>
        <taxon>Actinomycetota</taxon>
        <taxon>Actinomycetes</taxon>
        <taxon>Mycobacteriales</taxon>
        <taxon>Nocardiaceae</taxon>
        <taxon>Nocardia</taxon>
    </lineage>
</organism>
<gene>
    <name evidence="2" type="ORF">FB390_1880</name>
</gene>
<keyword evidence="3" id="KW-1185">Reference proteome</keyword>
<proteinExistence type="predicted"/>
<feature type="chain" id="PRO_5038895753" evidence="1">
    <location>
        <begin position="20"/>
        <end position="130"/>
    </location>
</feature>
<protein>
    <submittedName>
        <fullName evidence="2">Uncharacterized protein</fullName>
    </submittedName>
</protein>
<dbReference type="RefSeq" id="WP_141808589.1">
    <property type="nucleotide sequence ID" value="NZ_VFPG01000001.1"/>
</dbReference>
<accession>A0A543F8W6</accession>